<evidence type="ECO:0000256" key="5">
    <source>
        <dbReference type="ARBA" id="ARBA00022801"/>
    </source>
</evidence>
<keyword evidence="11" id="KW-1185">Reference proteome</keyword>
<protein>
    <submittedName>
        <fullName evidence="10">Sulfatase</fullName>
    </submittedName>
</protein>
<dbReference type="SUPFAM" id="SSF53649">
    <property type="entry name" value="Alkaline phosphatase-like"/>
    <property type="match status" value="1"/>
</dbReference>
<keyword evidence="4 8" id="KW-0732">Signal</keyword>
<dbReference type="InterPro" id="IPR017850">
    <property type="entry name" value="Alkaline_phosphatase_core_sf"/>
</dbReference>
<organism evidence="10 11">
    <name type="scientific">Oceaniferula flava</name>
    <dbReference type="NCBI Taxonomy" id="2800421"/>
    <lineage>
        <taxon>Bacteria</taxon>
        <taxon>Pseudomonadati</taxon>
        <taxon>Verrucomicrobiota</taxon>
        <taxon>Verrucomicrobiia</taxon>
        <taxon>Verrucomicrobiales</taxon>
        <taxon>Verrucomicrobiaceae</taxon>
        <taxon>Oceaniferula</taxon>
    </lineage>
</organism>
<dbReference type="PANTHER" id="PTHR42693">
    <property type="entry name" value="ARYLSULFATASE FAMILY MEMBER"/>
    <property type="match status" value="1"/>
</dbReference>
<accession>A0AAE2SGN6</accession>
<evidence type="ECO:0000313" key="11">
    <source>
        <dbReference type="Proteomes" id="UP000634206"/>
    </source>
</evidence>
<dbReference type="RefSeq" id="WP_309490670.1">
    <property type="nucleotide sequence ID" value="NZ_JAENIG010000009.1"/>
</dbReference>
<comment type="caution">
    <text evidence="10">The sequence shown here is derived from an EMBL/GenBank/DDBJ whole genome shotgun (WGS) entry which is preliminary data.</text>
</comment>
<dbReference type="CDD" id="cd16144">
    <property type="entry name" value="ARS_like"/>
    <property type="match status" value="1"/>
</dbReference>
<dbReference type="GO" id="GO:0046872">
    <property type="term" value="F:metal ion binding"/>
    <property type="evidence" value="ECO:0007669"/>
    <property type="project" value="UniProtKB-KW"/>
</dbReference>
<comment type="similarity">
    <text evidence="2">Belongs to the sulfatase family.</text>
</comment>
<feature type="region of interest" description="Disordered" evidence="7">
    <location>
        <begin position="452"/>
        <end position="475"/>
    </location>
</feature>
<dbReference type="GO" id="GO:0004065">
    <property type="term" value="F:arylsulfatase activity"/>
    <property type="evidence" value="ECO:0007669"/>
    <property type="project" value="TreeGrafter"/>
</dbReference>
<evidence type="ECO:0000256" key="8">
    <source>
        <dbReference type="SAM" id="SignalP"/>
    </source>
</evidence>
<keyword evidence="6" id="KW-0106">Calcium</keyword>
<evidence type="ECO:0000259" key="9">
    <source>
        <dbReference type="Pfam" id="PF00884"/>
    </source>
</evidence>
<proteinExistence type="inferred from homology"/>
<dbReference type="InterPro" id="IPR050738">
    <property type="entry name" value="Sulfatase"/>
</dbReference>
<dbReference type="EMBL" id="JAENIG010000009">
    <property type="protein sequence ID" value="MBK1856056.1"/>
    <property type="molecule type" value="Genomic_DNA"/>
</dbReference>
<feature type="chain" id="PRO_5042188516" evidence="8">
    <location>
        <begin position="25"/>
        <end position="475"/>
    </location>
</feature>
<dbReference type="AlphaFoldDB" id="A0AAE2SGN6"/>
<reference evidence="10" key="1">
    <citation type="submission" date="2021-01" db="EMBL/GenBank/DDBJ databases">
        <title>Modified the classification status of verrucomicrobia.</title>
        <authorList>
            <person name="Feng X."/>
        </authorList>
    </citation>
    <scope>NUCLEOTIDE SEQUENCE</scope>
    <source>
        <strain evidence="10">5K15</strain>
    </source>
</reference>
<dbReference type="InterPro" id="IPR000917">
    <property type="entry name" value="Sulfatase_N"/>
</dbReference>
<feature type="signal peptide" evidence="8">
    <location>
        <begin position="1"/>
        <end position="24"/>
    </location>
</feature>
<dbReference type="Gene3D" id="3.30.1120.10">
    <property type="match status" value="1"/>
</dbReference>
<evidence type="ECO:0000256" key="7">
    <source>
        <dbReference type="SAM" id="MobiDB-lite"/>
    </source>
</evidence>
<evidence type="ECO:0000256" key="4">
    <source>
        <dbReference type="ARBA" id="ARBA00022729"/>
    </source>
</evidence>
<evidence type="ECO:0000256" key="6">
    <source>
        <dbReference type="ARBA" id="ARBA00022837"/>
    </source>
</evidence>
<evidence type="ECO:0000256" key="3">
    <source>
        <dbReference type="ARBA" id="ARBA00022723"/>
    </source>
</evidence>
<keyword evidence="3" id="KW-0479">Metal-binding</keyword>
<name>A0AAE2SGN6_9BACT</name>
<keyword evidence="5" id="KW-0378">Hydrolase</keyword>
<gene>
    <name evidence="10" type="ORF">JIN83_13870</name>
</gene>
<evidence type="ECO:0000256" key="1">
    <source>
        <dbReference type="ARBA" id="ARBA00001913"/>
    </source>
</evidence>
<comment type="cofactor">
    <cofactor evidence="1">
        <name>Ca(2+)</name>
        <dbReference type="ChEBI" id="CHEBI:29108"/>
    </cofactor>
</comment>
<feature type="compositionally biased region" description="Basic residues" evidence="7">
    <location>
        <begin position="466"/>
        <end position="475"/>
    </location>
</feature>
<dbReference type="Proteomes" id="UP000634206">
    <property type="component" value="Unassembled WGS sequence"/>
</dbReference>
<dbReference type="Pfam" id="PF00884">
    <property type="entry name" value="Sulfatase"/>
    <property type="match status" value="1"/>
</dbReference>
<feature type="domain" description="Sulfatase N-terminal" evidence="9">
    <location>
        <begin position="29"/>
        <end position="353"/>
    </location>
</feature>
<evidence type="ECO:0000313" key="10">
    <source>
        <dbReference type="EMBL" id="MBK1856056.1"/>
    </source>
</evidence>
<sequence>MFDLKSLCLRAMVVGSLSFVPATAEERPPNVVVFLVDDIGWGDVGCYGSQLHETPAIDTLAKEGMKFTHGYSACTVCSPSRAAIMTGQYPARLHLTDWIAGHVHAKAKLQVPDWKMYIDHSLTTIPEALKSKGYATGFFGKWHLMPHKQPELMPEHTPEKHGFDINVGGREWGQPKGKGKYFYPWDMPGLEGGAKGDFLTDRLTTESIKWIDGVKEKPFLLYLSYYAVHGPIMTKPELKKKYQAKLKAGDFQQKNAAYAGMIQSVDESVGRVMDYLKKNGLADNTLVIFTGDNGGVAETSSGGLRKGKAWSYEGGTREPFIVKWPGKVKAGSSSDTPVIGMDIYPTILEAAGVSQPKDQACDGISLVPHMEEGASIDRDTLYWHYPHYHKTKPYSAIRKGNWKLIRFHEDGKLELYHLRKDPSESQNLSSQFAEKAKTLAEQLDAWLKSVDAQHMTPNPAYDPKAGKRGQKGKRK</sequence>
<dbReference type="Gene3D" id="3.40.720.10">
    <property type="entry name" value="Alkaline Phosphatase, subunit A"/>
    <property type="match status" value="1"/>
</dbReference>
<dbReference type="PANTHER" id="PTHR42693:SF42">
    <property type="entry name" value="ARYLSULFATASE G"/>
    <property type="match status" value="1"/>
</dbReference>
<evidence type="ECO:0000256" key="2">
    <source>
        <dbReference type="ARBA" id="ARBA00008779"/>
    </source>
</evidence>